<dbReference type="EMBL" id="JASSZA010000019">
    <property type="protein sequence ID" value="KAK2088403.1"/>
    <property type="molecule type" value="Genomic_DNA"/>
</dbReference>
<organism evidence="2 3">
    <name type="scientific">Saguinus oedipus</name>
    <name type="common">Cotton-top tamarin</name>
    <name type="synonym">Oedipomidas oedipus</name>
    <dbReference type="NCBI Taxonomy" id="9490"/>
    <lineage>
        <taxon>Eukaryota</taxon>
        <taxon>Metazoa</taxon>
        <taxon>Chordata</taxon>
        <taxon>Craniata</taxon>
        <taxon>Vertebrata</taxon>
        <taxon>Euteleostomi</taxon>
        <taxon>Mammalia</taxon>
        <taxon>Eutheria</taxon>
        <taxon>Euarchontoglires</taxon>
        <taxon>Primates</taxon>
        <taxon>Haplorrhini</taxon>
        <taxon>Platyrrhini</taxon>
        <taxon>Cebidae</taxon>
        <taxon>Callitrichinae</taxon>
        <taxon>Saguinus</taxon>
    </lineage>
</organism>
<feature type="region of interest" description="Disordered" evidence="1">
    <location>
        <begin position="1"/>
        <end position="37"/>
    </location>
</feature>
<keyword evidence="3" id="KW-1185">Reference proteome</keyword>
<dbReference type="Proteomes" id="UP001266305">
    <property type="component" value="Unassembled WGS sequence"/>
</dbReference>
<reference evidence="2 3" key="1">
    <citation type="submission" date="2023-05" db="EMBL/GenBank/DDBJ databases">
        <title>B98-5 Cell Line De Novo Hybrid Assembly: An Optical Mapping Approach.</title>
        <authorList>
            <person name="Kananen K."/>
            <person name="Auerbach J.A."/>
            <person name="Kautto E."/>
            <person name="Blachly J.S."/>
        </authorList>
    </citation>
    <scope>NUCLEOTIDE SEQUENCE [LARGE SCALE GENOMIC DNA]</scope>
    <source>
        <strain evidence="2">B95-8</strain>
        <tissue evidence="2">Cell line</tissue>
    </source>
</reference>
<protein>
    <submittedName>
        <fullName evidence="2">Uncharacterized protein</fullName>
    </submittedName>
</protein>
<proteinExistence type="predicted"/>
<sequence>MPVATEPGGAWSRGGRVRPAAHKNQGHTYGGSCHSAPAGLSPEANSFGIVAKKSRHSKAPCVGHMDPSVGHHIEAALVSMANLRVLALLPTRLGWAPGGPLETNLVSSPWPAALPGPH</sequence>
<evidence type="ECO:0000313" key="3">
    <source>
        <dbReference type="Proteomes" id="UP001266305"/>
    </source>
</evidence>
<evidence type="ECO:0000256" key="1">
    <source>
        <dbReference type="SAM" id="MobiDB-lite"/>
    </source>
</evidence>
<name>A0ABQ9TVG8_SAGOE</name>
<comment type="caution">
    <text evidence="2">The sequence shown here is derived from an EMBL/GenBank/DDBJ whole genome shotgun (WGS) entry which is preliminary data.</text>
</comment>
<accession>A0ABQ9TVG8</accession>
<feature type="compositionally biased region" description="Basic residues" evidence="1">
    <location>
        <begin position="15"/>
        <end position="25"/>
    </location>
</feature>
<gene>
    <name evidence="2" type="ORF">P7K49_034310</name>
</gene>
<evidence type="ECO:0000313" key="2">
    <source>
        <dbReference type="EMBL" id="KAK2088403.1"/>
    </source>
</evidence>